<evidence type="ECO:0000259" key="9">
    <source>
        <dbReference type="PROSITE" id="PS51755"/>
    </source>
</evidence>
<dbReference type="InterPro" id="IPR001789">
    <property type="entry name" value="Sig_transdc_resp-reg_receiver"/>
</dbReference>
<protein>
    <recommendedName>
        <fullName evidence="12">DNA-binding response regulator</fullName>
    </recommendedName>
</protein>
<dbReference type="InterPro" id="IPR011006">
    <property type="entry name" value="CheY-like_superfamily"/>
</dbReference>
<comment type="caution">
    <text evidence="10">The sequence shown here is derived from an EMBL/GenBank/DDBJ whole genome shotgun (WGS) entry which is preliminary data.</text>
</comment>
<dbReference type="FunFam" id="1.10.10.10:FF:000018">
    <property type="entry name" value="DNA-binding response regulator ResD"/>
    <property type="match status" value="1"/>
</dbReference>
<dbReference type="EMBL" id="MELK01000047">
    <property type="protein sequence ID" value="OFW56388.1"/>
    <property type="molecule type" value="Genomic_DNA"/>
</dbReference>
<feature type="domain" description="OmpR/PhoB-type" evidence="9">
    <location>
        <begin position="131"/>
        <end position="229"/>
    </location>
</feature>
<dbReference type="Gene3D" id="1.10.10.10">
    <property type="entry name" value="Winged helix-like DNA-binding domain superfamily/Winged helix DNA-binding domain"/>
    <property type="match status" value="1"/>
</dbReference>
<dbReference type="InterPro" id="IPR036388">
    <property type="entry name" value="WH-like_DNA-bd_sf"/>
</dbReference>
<dbReference type="PANTHER" id="PTHR48111:SF4">
    <property type="entry name" value="DNA-BINDING DUAL TRANSCRIPTIONAL REGULATOR OMPR"/>
    <property type="match status" value="1"/>
</dbReference>
<keyword evidence="1 6" id="KW-0597">Phosphoprotein</keyword>
<name>A0A1F2WHQ5_9ACTN</name>
<evidence type="ECO:0000256" key="7">
    <source>
        <dbReference type="PROSITE-ProRule" id="PRU01091"/>
    </source>
</evidence>
<dbReference type="Proteomes" id="UP000177876">
    <property type="component" value="Unassembled WGS sequence"/>
</dbReference>
<keyword evidence="5" id="KW-0804">Transcription</keyword>
<dbReference type="InterPro" id="IPR039420">
    <property type="entry name" value="WalR-like"/>
</dbReference>
<evidence type="ECO:0000256" key="2">
    <source>
        <dbReference type="ARBA" id="ARBA00023012"/>
    </source>
</evidence>
<dbReference type="SMART" id="SM00448">
    <property type="entry name" value="REC"/>
    <property type="match status" value="1"/>
</dbReference>
<keyword evidence="2" id="KW-0902">Two-component regulatory system</keyword>
<dbReference type="FunFam" id="3.40.50.2300:FF:000001">
    <property type="entry name" value="DNA-binding response regulator PhoB"/>
    <property type="match status" value="1"/>
</dbReference>
<evidence type="ECO:0000256" key="3">
    <source>
        <dbReference type="ARBA" id="ARBA00023015"/>
    </source>
</evidence>
<dbReference type="SMART" id="SM00862">
    <property type="entry name" value="Trans_reg_C"/>
    <property type="match status" value="1"/>
</dbReference>
<dbReference type="Pfam" id="PF00072">
    <property type="entry name" value="Response_reg"/>
    <property type="match status" value="1"/>
</dbReference>
<reference evidence="10 11" key="1">
    <citation type="journal article" date="2016" name="Nat. Commun.">
        <title>Thousands of microbial genomes shed light on interconnected biogeochemical processes in an aquifer system.</title>
        <authorList>
            <person name="Anantharaman K."/>
            <person name="Brown C.T."/>
            <person name="Hug L.A."/>
            <person name="Sharon I."/>
            <person name="Castelle C.J."/>
            <person name="Probst A.J."/>
            <person name="Thomas B.C."/>
            <person name="Singh A."/>
            <person name="Wilkins M.J."/>
            <person name="Karaoz U."/>
            <person name="Brodie E.L."/>
            <person name="Williams K.H."/>
            <person name="Hubbard S.S."/>
            <person name="Banfield J.F."/>
        </authorList>
    </citation>
    <scope>NUCLEOTIDE SEQUENCE [LARGE SCALE GENOMIC DNA]</scope>
</reference>
<dbReference type="Pfam" id="PF00486">
    <property type="entry name" value="Trans_reg_C"/>
    <property type="match status" value="1"/>
</dbReference>
<dbReference type="PROSITE" id="PS50110">
    <property type="entry name" value="RESPONSE_REGULATORY"/>
    <property type="match status" value="1"/>
</dbReference>
<evidence type="ECO:0008006" key="12">
    <source>
        <dbReference type="Google" id="ProtNLM"/>
    </source>
</evidence>
<evidence type="ECO:0000256" key="1">
    <source>
        <dbReference type="ARBA" id="ARBA00022553"/>
    </source>
</evidence>
<evidence type="ECO:0000259" key="8">
    <source>
        <dbReference type="PROSITE" id="PS50110"/>
    </source>
</evidence>
<proteinExistence type="predicted"/>
<evidence type="ECO:0000256" key="4">
    <source>
        <dbReference type="ARBA" id="ARBA00023125"/>
    </source>
</evidence>
<keyword evidence="4 7" id="KW-0238">DNA-binding</keyword>
<dbReference type="GO" id="GO:0032993">
    <property type="term" value="C:protein-DNA complex"/>
    <property type="evidence" value="ECO:0007669"/>
    <property type="project" value="TreeGrafter"/>
</dbReference>
<dbReference type="Gene3D" id="6.10.250.690">
    <property type="match status" value="1"/>
</dbReference>
<evidence type="ECO:0000313" key="10">
    <source>
        <dbReference type="EMBL" id="OFW56388.1"/>
    </source>
</evidence>
<evidence type="ECO:0000256" key="5">
    <source>
        <dbReference type="ARBA" id="ARBA00023163"/>
    </source>
</evidence>
<feature type="domain" description="Response regulatory" evidence="8">
    <location>
        <begin position="5"/>
        <end position="118"/>
    </location>
</feature>
<dbReference type="Gene3D" id="3.40.50.2300">
    <property type="match status" value="1"/>
</dbReference>
<dbReference type="STRING" id="1797197.A2Y75_03565"/>
<dbReference type="InterPro" id="IPR001867">
    <property type="entry name" value="OmpR/PhoB-type_DNA-bd"/>
</dbReference>
<dbReference type="GO" id="GO:0000976">
    <property type="term" value="F:transcription cis-regulatory region binding"/>
    <property type="evidence" value="ECO:0007669"/>
    <property type="project" value="TreeGrafter"/>
</dbReference>
<dbReference type="SUPFAM" id="SSF52172">
    <property type="entry name" value="CheY-like"/>
    <property type="match status" value="1"/>
</dbReference>
<feature type="modified residue" description="4-aspartylphosphate" evidence="6">
    <location>
        <position position="54"/>
    </location>
</feature>
<dbReference type="PROSITE" id="PS51755">
    <property type="entry name" value="OMPR_PHOB"/>
    <property type="match status" value="1"/>
</dbReference>
<keyword evidence="3" id="KW-0805">Transcription regulation</keyword>
<sequence>MTEKKILVADDDAHIRRLIAELLIAEGFQVIMAEDGEEALFICLDERPDLVILDIIMPGMDGMEVCRRLRDETSAPIIFLTAKDDITDLVSGLAIGGDDYITKPFKGAELIARVKAALRRSDMVRDSSEKEEYVSIGGLEIDRKRREISLDGRPVDLTQTEFDLLWLLASHRGTVYSRKDIVKALWGYEDPGISRTIDTHVARLRKKIERDSSAPEFIKTVTGVGYKFF</sequence>
<feature type="DNA-binding region" description="OmpR/PhoB-type" evidence="7">
    <location>
        <begin position="131"/>
        <end position="229"/>
    </location>
</feature>
<accession>A0A1F2WHQ5</accession>
<dbReference type="AlphaFoldDB" id="A0A1F2WHQ5"/>
<evidence type="ECO:0000256" key="6">
    <source>
        <dbReference type="PROSITE-ProRule" id="PRU00169"/>
    </source>
</evidence>
<organism evidence="10 11">
    <name type="scientific">Candidatus Solincola sediminis</name>
    <dbReference type="NCBI Taxonomy" id="1797199"/>
    <lineage>
        <taxon>Bacteria</taxon>
        <taxon>Bacillati</taxon>
        <taxon>Actinomycetota</taxon>
        <taxon>Candidatus Geothermincolia</taxon>
        <taxon>Candidatus Geothermincolales</taxon>
        <taxon>Candidatus Geothermincolaceae</taxon>
        <taxon>Candidatus Solincola</taxon>
    </lineage>
</organism>
<dbReference type="CDD" id="cd17574">
    <property type="entry name" value="REC_OmpR"/>
    <property type="match status" value="1"/>
</dbReference>
<dbReference type="CDD" id="cd00383">
    <property type="entry name" value="trans_reg_C"/>
    <property type="match status" value="1"/>
</dbReference>
<dbReference type="GO" id="GO:0005829">
    <property type="term" value="C:cytosol"/>
    <property type="evidence" value="ECO:0007669"/>
    <property type="project" value="TreeGrafter"/>
</dbReference>
<gene>
    <name evidence="10" type="ORF">A2Y75_03565</name>
</gene>
<evidence type="ECO:0000313" key="11">
    <source>
        <dbReference type="Proteomes" id="UP000177876"/>
    </source>
</evidence>
<dbReference type="GO" id="GO:0000156">
    <property type="term" value="F:phosphorelay response regulator activity"/>
    <property type="evidence" value="ECO:0007669"/>
    <property type="project" value="TreeGrafter"/>
</dbReference>
<dbReference type="GO" id="GO:0006355">
    <property type="term" value="P:regulation of DNA-templated transcription"/>
    <property type="evidence" value="ECO:0007669"/>
    <property type="project" value="InterPro"/>
</dbReference>
<dbReference type="PANTHER" id="PTHR48111">
    <property type="entry name" value="REGULATOR OF RPOS"/>
    <property type="match status" value="1"/>
</dbReference>